<dbReference type="EMBL" id="JBHSGP010000012">
    <property type="protein sequence ID" value="MFC4722096.1"/>
    <property type="molecule type" value="Genomic_DNA"/>
</dbReference>
<comment type="caution">
    <text evidence="1">The sequence shown here is derived from an EMBL/GenBank/DDBJ whole genome shotgun (WGS) entry which is preliminary data.</text>
</comment>
<proteinExistence type="predicted"/>
<gene>
    <name evidence="1" type="ORF">ACFO5O_07175</name>
</gene>
<dbReference type="SUPFAM" id="SSF49464">
    <property type="entry name" value="Carboxypeptidase regulatory domain-like"/>
    <property type="match status" value="1"/>
</dbReference>
<dbReference type="RefSeq" id="WP_387962328.1">
    <property type="nucleotide sequence ID" value="NZ_JBHSGP010000012.1"/>
</dbReference>
<sequence length="229" mass="26419">MVGKVYDAEATVKGAKVVNSTKDIITFTDDDGNFEILANSNDSISFSSLFHKTLTIKVRPSDLQDIIVVELKKVVNELNEVTVTKTQEKPFDSTQVKNLMKIQIENDFKTNPHNYQSLGNGSMDFIAIGRLIFSLFKNKKTNQTSIYVQFEHLETLFKNDYFFNQELLLNELHLKKEHQALFFEYCEAEQIDVSLLEKENHLVLLERLFQLSKSFNAALRLQENQNSKN</sequence>
<organism evidence="1 2">
    <name type="scientific">Geojedonia litorea</name>
    <dbReference type="NCBI Taxonomy" id="1268269"/>
    <lineage>
        <taxon>Bacteria</taxon>
        <taxon>Pseudomonadati</taxon>
        <taxon>Bacteroidota</taxon>
        <taxon>Flavobacteriia</taxon>
        <taxon>Flavobacteriales</taxon>
        <taxon>Flavobacteriaceae</taxon>
        <taxon>Geojedonia</taxon>
    </lineage>
</organism>
<name>A0ABV9N3R4_9FLAO</name>
<dbReference type="Proteomes" id="UP001595953">
    <property type="component" value="Unassembled WGS sequence"/>
</dbReference>
<accession>A0ABV9N3R4</accession>
<protein>
    <submittedName>
        <fullName evidence="1">Carboxypeptidase-like regulatory domain-containing protein</fullName>
    </submittedName>
</protein>
<evidence type="ECO:0000313" key="2">
    <source>
        <dbReference type="Proteomes" id="UP001595953"/>
    </source>
</evidence>
<evidence type="ECO:0000313" key="1">
    <source>
        <dbReference type="EMBL" id="MFC4722096.1"/>
    </source>
</evidence>
<reference evidence="2" key="1">
    <citation type="journal article" date="2019" name="Int. J. Syst. Evol. Microbiol.">
        <title>The Global Catalogue of Microorganisms (GCM) 10K type strain sequencing project: providing services to taxonomists for standard genome sequencing and annotation.</title>
        <authorList>
            <consortium name="The Broad Institute Genomics Platform"/>
            <consortium name="The Broad Institute Genome Sequencing Center for Infectious Disease"/>
            <person name="Wu L."/>
            <person name="Ma J."/>
        </authorList>
    </citation>
    <scope>NUCLEOTIDE SEQUENCE [LARGE SCALE GENOMIC DNA]</scope>
    <source>
        <strain evidence="2">CCUG 63682</strain>
    </source>
</reference>
<dbReference type="InterPro" id="IPR008969">
    <property type="entry name" value="CarboxyPept-like_regulatory"/>
</dbReference>
<dbReference type="Pfam" id="PF13715">
    <property type="entry name" value="CarbopepD_reg_2"/>
    <property type="match status" value="1"/>
</dbReference>
<keyword evidence="2" id="KW-1185">Reference proteome</keyword>